<evidence type="ECO:0000256" key="4">
    <source>
        <dbReference type="PROSITE-ProRule" id="PRU00335"/>
    </source>
</evidence>
<dbReference type="InterPro" id="IPR036271">
    <property type="entry name" value="Tet_transcr_reg_TetR-rel_C_sf"/>
</dbReference>
<proteinExistence type="predicted"/>
<dbReference type="SUPFAM" id="SSF48498">
    <property type="entry name" value="Tetracyclin repressor-like, C-terminal domain"/>
    <property type="match status" value="1"/>
</dbReference>
<organism evidence="6 7">
    <name type="scientific">Nocardia mexicana</name>
    <dbReference type="NCBI Taxonomy" id="279262"/>
    <lineage>
        <taxon>Bacteria</taxon>
        <taxon>Bacillati</taxon>
        <taxon>Actinomycetota</taxon>
        <taxon>Actinomycetes</taxon>
        <taxon>Mycobacteriales</taxon>
        <taxon>Nocardiaceae</taxon>
        <taxon>Nocardia</taxon>
    </lineage>
</organism>
<evidence type="ECO:0000256" key="2">
    <source>
        <dbReference type="ARBA" id="ARBA00023125"/>
    </source>
</evidence>
<dbReference type="AlphaFoldDB" id="A0A370GZE0"/>
<dbReference type="InterPro" id="IPR025996">
    <property type="entry name" value="MT1864/Rv1816-like_C"/>
</dbReference>
<dbReference type="PRINTS" id="PR00455">
    <property type="entry name" value="HTHTETR"/>
</dbReference>
<dbReference type="InterPro" id="IPR050109">
    <property type="entry name" value="HTH-type_TetR-like_transc_reg"/>
</dbReference>
<evidence type="ECO:0000313" key="6">
    <source>
        <dbReference type="EMBL" id="RDI49011.1"/>
    </source>
</evidence>
<evidence type="ECO:0000256" key="3">
    <source>
        <dbReference type="ARBA" id="ARBA00023163"/>
    </source>
</evidence>
<dbReference type="InterPro" id="IPR001647">
    <property type="entry name" value="HTH_TetR"/>
</dbReference>
<dbReference type="GO" id="GO:0003700">
    <property type="term" value="F:DNA-binding transcription factor activity"/>
    <property type="evidence" value="ECO:0007669"/>
    <property type="project" value="TreeGrafter"/>
</dbReference>
<protein>
    <submittedName>
        <fullName evidence="6">TetR family transcriptional regulator</fullName>
    </submittedName>
</protein>
<dbReference type="Proteomes" id="UP000255355">
    <property type="component" value="Unassembled WGS sequence"/>
</dbReference>
<keyword evidence="3" id="KW-0804">Transcription</keyword>
<dbReference type="EMBL" id="QQAZ01000007">
    <property type="protein sequence ID" value="RDI49011.1"/>
    <property type="molecule type" value="Genomic_DNA"/>
</dbReference>
<keyword evidence="1" id="KW-0805">Transcription regulation</keyword>
<evidence type="ECO:0000259" key="5">
    <source>
        <dbReference type="PROSITE" id="PS50977"/>
    </source>
</evidence>
<keyword evidence="7" id="KW-1185">Reference proteome</keyword>
<dbReference type="GO" id="GO:0000976">
    <property type="term" value="F:transcription cis-regulatory region binding"/>
    <property type="evidence" value="ECO:0007669"/>
    <property type="project" value="TreeGrafter"/>
</dbReference>
<feature type="domain" description="HTH tetR-type" evidence="5">
    <location>
        <begin position="14"/>
        <end position="74"/>
    </location>
</feature>
<gene>
    <name evidence="6" type="ORF">DFR68_107136</name>
</gene>
<dbReference type="Gene3D" id="1.10.357.10">
    <property type="entry name" value="Tetracycline Repressor, domain 2"/>
    <property type="match status" value="1"/>
</dbReference>
<evidence type="ECO:0000313" key="7">
    <source>
        <dbReference type="Proteomes" id="UP000255355"/>
    </source>
</evidence>
<dbReference type="PANTHER" id="PTHR30055:SF220">
    <property type="entry name" value="TETR-FAMILY REGULATORY PROTEIN"/>
    <property type="match status" value="1"/>
</dbReference>
<dbReference type="Pfam" id="PF00440">
    <property type="entry name" value="TetR_N"/>
    <property type="match status" value="1"/>
</dbReference>
<dbReference type="SUPFAM" id="SSF46689">
    <property type="entry name" value="Homeodomain-like"/>
    <property type="match status" value="1"/>
</dbReference>
<dbReference type="PROSITE" id="PS50977">
    <property type="entry name" value="HTH_TETR_2"/>
    <property type="match status" value="1"/>
</dbReference>
<dbReference type="Pfam" id="PF13305">
    <property type="entry name" value="TetR_C_33"/>
    <property type="match status" value="1"/>
</dbReference>
<dbReference type="InterPro" id="IPR009057">
    <property type="entry name" value="Homeodomain-like_sf"/>
</dbReference>
<comment type="caution">
    <text evidence="6">The sequence shown here is derived from an EMBL/GenBank/DDBJ whole genome shotgun (WGS) entry which is preliminary data.</text>
</comment>
<dbReference type="PANTHER" id="PTHR30055">
    <property type="entry name" value="HTH-TYPE TRANSCRIPTIONAL REGULATOR RUTR"/>
    <property type="match status" value="1"/>
</dbReference>
<evidence type="ECO:0000256" key="1">
    <source>
        <dbReference type="ARBA" id="ARBA00023015"/>
    </source>
</evidence>
<keyword evidence="2 4" id="KW-0238">DNA-binding</keyword>
<name>A0A370GZE0_9NOCA</name>
<sequence length="204" mass="21421">MTLSTWSYDEPMAPTTREVLLDSALRLLDGGGVEAVTLREVGIGAGVSHNAPYKHFASKQALLAAVAARELSERAIEFAAIAQRYPDPADVLREVLHSYIGWALTRPARFKLVFGSWSVESPELTEVAHNAQSALVALVAQAQTAGALPAGDPERLAALLRALAHGAADLAAAGHLSADGKGHADPSDLVDDLLGYLRASARPA</sequence>
<dbReference type="STRING" id="1210089.GCA_001613165_00626"/>
<accession>A0A370GZE0</accession>
<reference evidence="6 7" key="1">
    <citation type="submission" date="2018-07" db="EMBL/GenBank/DDBJ databases">
        <title>Genomic Encyclopedia of Type Strains, Phase IV (KMG-IV): sequencing the most valuable type-strain genomes for metagenomic binning, comparative biology and taxonomic classification.</title>
        <authorList>
            <person name="Goeker M."/>
        </authorList>
    </citation>
    <scope>NUCLEOTIDE SEQUENCE [LARGE SCALE GENOMIC DNA]</scope>
    <source>
        <strain evidence="6 7">DSM 44952</strain>
    </source>
</reference>
<feature type="DNA-binding region" description="H-T-H motif" evidence="4">
    <location>
        <begin position="37"/>
        <end position="56"/>
    </location>
</feature>